<evidence type="ECO:0000313" key="2">
    <source>
        <dbReference type="EMBL" id="CZF77455.1"/>
    </source>
</evidence>
<name>A0A128ETM8_9GAMM</name>
<protein>
    <recommendedName>
        <fullName evidence="4">Invasion gene expression up-regulator, SirB</fullName>
    </recommendedName>
</protein>
<keyword evidence="1" id="KW-0472">Membrane</keyword>
<dbReference type="AlphaFoldDB" id="A0A128ETM8"/>
<dbReference type="PIRSF" id="PIRSF005610">
    <property type="entry name" value="SirB"/>
    <property type="match status" value="1"/>
</dbReference>
<dbReference type="STRING" id="1796497.GCE9029_00217"/>
<dbReference type="Proteomes" id="UP000071641">
    <property type="component" value="Unassembled WGS sequence"/>
</dbReference>
<dbReference type="EMBL" id="FIZX01000001">
    <property type="protein sequence ID" value="CZF77455.1"/>
    <property type="molecule type" value="Genomic_DNA"/>
</dbReference>
<feature type="transmembrane region" description="Helical" evidence="1">
    <location>
        <begin position="6"/>
        <end position="26"/>
    </location>
</feature>
<dbReference type="PANTHER" id="PTHR39594:SF1">
    <property type="entry name" value="PROTEIN YCHQ"/>
    <property type="match status" value="1"/>
</dbReference>
<gene>
    <name evidence="2" type="ORF">GCE9029_00217</name>
</gene>
<sequence>MYVALKHTHLMFIALSVILFIIRFAWRMMDSKMLEKKWVKVVPHVIDTILLGTGVALIFVTGFYPFTPQGMWMTEKLTCVLAYIALGFVAMKYSQGTMFRLFAFFGALGWVFAAANLAITKTPQLLG</sequence>
<dbReference type="Pfam" id="PF04247">
    <property type="entry name" value="SirB"/>
    <property type="match status" value="1"/>
</dbReference>
<evidence type="ECO:0000313" key="3">
    <source>
        <dbReference type="Proteomes" id="UP000071641"/>
    </source>
</evidence>
<dbReference type="OrthoDB" id="5588650at2"/>
<evidence type="ECO:0000256" key="1">
    <source>
        <dbReference type="SAM" id="Phobius"/>
    </source>
</evidence>
<feature type="transmembrane region" description="Helical" evidence="1">
    <location>
        <begin position="70"/>
        <end position="89"/>
    </location>
</feature>
<dbReference type="InterPro" id="IPR007360">
    <property type="entry name" value="SirB"/>
</dbReference>
<dbReference type="RefSeq" id="WP_002542401.1">
    <property type="nucleotide sequence ID" value="NZ_FIZX01000001.1"/>
</dbReference>
<dbReference type="GO" id="GO:0005886">
    <property type="term" value="C:plasma membrane"/>
    <property type="evidence" value="ECO:0007669"/>
    <property type="project" value="TreeGrafter"/>
</dbReference>
<feature type="transmembrane region" description="Helical" evidence="1">
    <location>
        <begin position="101"/>
        <end position="119"/>
    </location>
</feature>
<feature type="transmembrane region" description="Helical" evidence="1">
    <location>
        <begin position="38"/>
        <end position="64"/>
    </location>
</feature>
<reference evidence="3" key="1">
    <citation type="submission" date="2016-02" db="EMBL/GenBank/DDBJ databases">
        <authorList>
            <person name="Rodrigo-Torres Lidia"/>
            <person name="Arahal R.David."/>
        </authorList>
    </citation>
    <scope>NUCLEOTIDE SEQUENCE [LARGE SCALE GENOMIC DNA]</scope>
    <source>
        <strain evidence="3">CECT 9029</strain>
    </source>
</reference>
<organism evidence="2 3">
    <name type="scientific">Grimontia celer</name>
    <dbReference type="NCBI Taxonomy" id="1796497"/>
    <lineage>
        <taxon>Bacteria</taxon>
        <taxon>Pseudomonadati</taxon>
        <taxon>Pseudomonadota</taxon>
        <taxon>Gammaproteobacteria</taxon>
        <taxon>Vibrionales</taxon>
        <taxon>Vibrionaceae</taxon>
        <taxon>Grimontia</taxon>
    </lineage>
</organism>
<proteinExistence type="predicted"/>
<keyword evidence="1" id="KW-0812">Transmembrane</keyword>
<accession>A0A128ETM8</accession>
<evidence type="ECO:0008006" key="4">
    <source>
        <dbReference type="Google" id="ProtNLM"/>
    </source>
</evidence>
<keyword evidence="1" id="KW-1133">Transmembrane helix</keyword>
<keyword evidence="3" id="KW-1185">Reference proteome</keyword>
<dbReference type="PANTHER" id="PTHR39594">
    <property type="entry name" value="PROTEIN YCHQ"/>
    <property type="match status" value="1"/>
</dbReference>